<name>A0A3M7QLJ2_BRAPC</name>
<sequence>MYDSFMLKLTVNILPIFINIKEKNFKYLEQTKVVKLFIARDGVRSPDLIFIPIIFYDFFLPKNSRKKKLNGTNFQ</sequence>
<proteinExistence type="predicted"/>
<comment type="caution">
    <text evidence="1">The sequence shown here is derived from an EMBL/GenBank/DDBJ whole genome shotgun (WGS) entry which is preliminary data.</text>
</comment>
<gene>
    <name evidence="1" type="ORF">BpHYR1_033161</name>
</gene>
<evidence type="ECO:0000313" key="2">
    <source>
        <dbReference type="Proteomes" id="UP000276133"/>
    </source>
</evidence>
<keyword evidence="2" id="KW-1185">Reference proteome</keyword>
<dbReference type="EMBL" id="REGN01005752">
    <property type="protein sequence ID" value="RNA12162.1"/>
    <property type="molecule type" value="Genomic_DNA"/>
</dbReference>
<dbReference type="AlphaFoldDB" id="A0A3M7QLJ2"/>
<dbReference type="Proteomes" id="UP000276133">
    <property type="component" value="Unassembled WGS sequence"/>
</dbReference>
<protein>
    <submittedName>
        <fullName evidence="1">Uncharacterized protein</fullName>
    </submittedName>
</protein>
<reference evidence="1 2" key="1">
    <citation type="journal article" date="2018" name="Sci. Rep.">
        <title>Genomic signatures of local adaptation to the degree of environmental predictability in rotifers.</title>
        <authorList>
            <person name="Franch-Gras L."/>
            <person name="Hahn C."/>
            <person name="Garcia-Roger E.M."/>
            <person name="Carmona M.J."/>
            <person name="Serra M."/>
            <person name="Gomez A."/>
        </authorList>
    </citation>
    <scope>NUCLEOTIDE SEQUENCE [LARGE SCALE GENOMIC DNA]</scope>
    <source>
        <strain evidence="1">HYR1</strain>
    </source>
</reference>
<organism evidence="1 2">
    <name type="scientific">Brachionus plicatilis</name>
    <name type="common">Marine rotifer</name>
    <name type="synonym">Brachionus muelleri</name>
    <dbReference type="NCBI Taxonomy" id="10195"/>
    <lineage>
        <taxon>Eukaryota</taxon>
        <taxon>Metazoa</taxon>
        <taxon>Spiralia</taxon>
        <taxon>Gnathifera</taxon>
        <taxon>Rotifera</taxon>
        <taxon>Eurotatoria</taxon>
        <taxon>Monogononta</taxon>
        <taxon>Pseudotrocha</taxon>
        <taxon>Ploima</taxon>
        <taxon>Brachionidae</taxon>
        <taxon>Brachionus</taxon>
    </lineage>
</organism>
<evidence type="ECO:0000313" key="1">
    <source>
        <dbReference type="EMBL" id="RNA12162.1"/>
    </source>
</evidence>
<accession>A0A3M7QLJ2</accession>